<sequence length="362" mass="38969">MIEVTTAPARKRRGARPLIGAALVAIGALALTSCASSSGQPDAPAAASAEWDKTFPQSDRVDVEKVRFDNRLGIDLVGDLYVPADVDTTRRHPAIIVGHPYGGVKEQSSGLYAQQMAERGFVALAFDASYGGESGGSPRNIASPEAFTEDFSAAVDYLGGNDLVDRNRIGVIGVCGSGSFSLSAAAVDPRISALATVSMYDMGRANRQGLNDAVPEDQRRQNLRAAADQRWSEIDGADRTMVPGTPVELTAESTAVDREFYDYYRTPRGEHPRSTTAFTQTSTAAMNAYYPFAQIDAISPRPLLFVAGENAHSRYFSEDAYRLAAEPKELVIVPGAGHVDLYDRVEMIPFDALDQFFTTNLG</sequence>
<evidence type="ECO:0000313" key="3">
    <source>
        <dbReference type="EMBL" id="BBY26848.1"/>
    </source>
</evidence>
<evidence type="ECO:0000259" key="2">
    <source>
        <dbReference type="Pfam" id="PF01738"/>
    </source>
</evidence>
<reference evidence="3 4" key="1">
    <citation type="journal article" date="2019" name="Emerg. Microbes Infect.">
        <title>Comprehensive subspecies identification of 175 nontuberculous mycobacteria species based on 7547 genomic profiles.</title>
        <authorList>
            <person name="Matsumoto Y."/>
            <person name="Kinjo T."/>
            <person name="Motooka D."/>
            <person name="Nabeya D."/>
            <person name="Jung N."/>
            <person name="Uechi K."/>
            <person name="Horii T."/>
            <person name="Iida T."/>
            <person name="Fujita J."/>
            <person name="Nakamura S."/>
        </authorList>
    </citation>
    <scope>NUCLEOTIDE SEQUENCE [LARGE SCALE GENOMIC DNA]</scope>
    <source>
        <strain evidence="3 4">JCM 17899</strain>
    </source>
</reference>
<dbReference type="Gene3D" id="3.40.50.1820">
    <property type="entry name" value="alpha/beta hydrolase"/>
    <property type="match status" value="1"/>
</dbReference>
<dbReference type="Pfam" id="PF01738">
    <property type="entry name" value="DLH"/>
    <property type="match status" value="1"/>
</dbReference>
<dbReference type="PANTHER" id="PTHR47751:SF1">
    <property type="entry name" value="SUPERFAMILY HYDROLASE, PUTATIVE (AFU_ORTHOLOGUE AFUA_2G16580)-RELATED"/>
    <property type="match status" value="1"/>
</dbReference>
<dbReference type="RefSeq" id="WP_163795819.1">
    <property type="nucleotide sequence ID" value="NZ_AP022588.1"/>
</dbReference>
<protein>
    <recommendedName>
        <fullName evidence="2">Dienelactone hydrolase domain-containing protein</fullName>
    </recommendedName>
</protein>
<dbReference type="InterPro" id="IPR029058">
    <property type="entry name" value="AB_hydrolase_fold"/>
</dbReference>
<proteinExistence type="predicted"/>
<dbReference type="AlphaFoldDB" id="A0A7I7QKI8"/>
<dbReference type="Proteomes" id="UP000467193">
    <property type="component" value="Chromosome"/>
</dbReference>
<dbReference type="PANTHER" id="PTHR47751">
    <property type="entry name" value="SUPERFAMILY HYDROLASE, PUTATIVE (AFU_ORTHOLOGUE AFUA_2G16580)-RELATED"/>
    <property type="match status" value="1"/>
</dbReference>
<dbReference type="Gene3D" id="1.10.10.800">
    <property type="match status" value="1"/>
</dbReference>
<evidence type="ECO:0000313" key="4">
    <source>
        <dbReference type="Proteomes" id="UP000467193"/>
    </source>
</evidence>
<gene>
    <name evidence="3" type="ORF">MSEDJ_09440</name>
</gene>
<feature type="signal peptide" evidence="1">
    <location>
        <begin position="1"/>
        <end position="30"/>
    </location>
</feature>
<dbReference type="GO" id="GO:0016787">
    <property type="term" value="F:hydrolase activity"/>
    <property type="evidence" value="ECO:0007669"/>
    <property type="project" value="InterPro"/>
</dbReference>
<name>A0A7I7QKI8_9MYCO</name>
<dbReference type="EMBL" id="AP022588">
    <property type="protein sequence ID" value="BBY26848.1"/>
    <property type="molecule type" value="Genomic_DNA"/>
</dbReference>
<accession>A0A7I7QKI8</accession>
<evidence type="ECO:0000256" key="1">
    <source>
        <dbReference type="SAM" id="SignalP"/>
    </source>
</evidence>
<dbReference type="KEGG" id="msei:MSEDJ_09440"/>
<keyword evidence="1" id="KW-0732">Signal</keyword>
<feature type="chain" id="PRO_5038383961" description="Dienelactone hydrolase domain-containing protein" evidence="1">
    <location>
        <begin position="31"/>
        <end position="362"/>
    </location>
</feature>
<dbReference type="SUPFAM" id="SSF53474">
    <property type="entry name" value="alpha/beta-Hydrolases"/>
    <property type="match status" value="1"/>
</dbReference>
<feature type="domain" description="Dienelactone hydrolase" evidence="2">
    <location>
        <begin position="89"/>
        <end position="200"/>
    </location>
</feature>
<dbReference type="InterPro" id="IPR051411">
    <property type="entry name" value="Polyketide_trans_af380"/>
</dbReference>
<dbReference type="InterPro" id="IPR002925">
    <property type="entry name" value="Dienelactn_hydro"/>
</dbReference>
<organism evidence="3 4">
    <name type="scientific">Mycolicibacterium sediminis</name>
    <dbReference type="NCBI Taxonomy" id="1286180"/>
    <lineage>
        <taxon>Bacteria</taxon>
        <taxon>Bacillati</taxon>
        <taxon>Actinomycetota</taxon>
        <taxon>Actinomycetes</taxon>
        <taxon>Mycobacteriales</taxon>
        <taxon>Mycobacteriaceae</taxon>
        <taxon>Mycolicibacterium</taxon>
    </lineage>
</organism>
<keyword evidence="4" id="KW-1185">Reference proteome</keyword>